<evidence type="ECO:0000256" key="1">
    <source>
        <dbReference type="ARBA" id="ARBA00022490"/>
    </source>
</evidence>
<dbReference type="SUPFAM" id="SSF53271">
    <property type="entry name" value="PRTase-like"/>
    <property type="match status" value="1"/>
</dbReference>
<comment type="pathway">
    <text evidence="5">Purine metabolism; XMP biosynthesis via salvage pathway; XMP from xanthine: step 1/1.</text>
</comment>
<dbReference type="GO" id="GO:0000310">
    <property type="term" value="F:xanthine phosphoribosyltransferase activity"/>
    <property type="evidence" value="ECO:0007669"/>
    <property type="project" value="UniProtKB-UniRule"/>
</dbReference>
<dbReference type="HAMAP" id="MF_01184">
    <property type="entry name" value="XPRTase"/>
    <property type="match status" value="1"/>
</dbReference>
<dbReference type="InterPro" id="IPR000836">
    <property type="entry name" value="PRTase_dom"/>
</dbReference>
<comment type="subunit">
    <text evidence="5">Homodimer.</text>
</comment>
<dbReference type="Proteomes" id="UP000824123">
    <property type="component" value="Unassembled WGS sequence"/>
</dbReference>
<feature type="binding site" evidence="5">
    <location>
        <position position="156"/>
    </location>
    <ligand>
        <name>xanthine</name>
        <dbReference type="ChEBI" id="CHEBI:17712"/>
    </ligand>
</feature>
<dbReference type="NCBIfam" id="TIGR01744">
    <property type="entry name" value="XPRTase"/>
    <property type="match status" value="1"/>
</dbReference>
<dbReference type="InterPro" id="IPR029057">
    <property type="entry name" value="PRTase-like"/>
</dbReference>
<feature type="binding site" evidence="5">
    <location>
        <position position="27"/>
    </location>
    <ligand>
        <name>xanthine</name>
        <dbReference type="ChEBI" id="CHEBI:17712"/>
    </ligand>
</feature>
<dbReference type="GO" id="GO:0006166">
    <property type="term" value="P:purine ribonucleoside salvage"/>
    <property type="evidence" value="ECO:0007669"/>
    <property type="project" value="UniProtKB-KW"/>
</dbReference>
<sequence>MELLKQRIRAQGIALNSDVLKVDSFLNHQVDPDLMRKIGAEFARAFEGAGATRVATIESSGIAPALMTAEILGLPLLIMKKQRSKILQDGLIQTEVTSFTKGTKYQLTASRAYIQPGDRVLVIDDFLAFGEAALGACSIIEQAGATVVGIGAVIEKAFQPGHERLVSLGYNLCSLARVSHMEPGVIEFVD</sequence>
<keyword evidence="1 5" id="KW-0963">Cytoplasm</keyword>
<keyword evidence="3 5" id="KW-0808">Transferase</keyword>
<dbReference type="PANTHER" id="PTHR43864">
    <property type="entry name" value="HYPOXANTHINE/GUANINE PHOSPHORIBOSYLTRANSFERASE"/>
    <property type="match status" value="1"/>
</dbReference>
<dbReference type="NCBIfam" id="NF006671">
    <property type="entry name" value="PRK09219.1"/>
    <property type="match status" value="1"/>
</dbReference>
<dbReference type="InterPro" id="IPR010079">
    <property type="entry name" value="Xanthine_PRibTrfase"/>
</dbReference>
<name>A0A9D1LSN6_9FIRM</name>
<evidence type="ECO:0000256" key="6">
    <source>
        <dbReference type="NCBIfam" id="TIGR01744"/>
    </source>
</evidence>
<evidence type="ECO:0000259" key="7">
    <source>
        <dbReference type="Pfam" id="PF00156"/>
    </source>
</evidence>
<keyword evidence="2 5" id="KW-0328">Glycosyltransferase</keyword>
<dbReference type="Pfam" id="PF00156">
    <property type="entry name" value="Pribosyltran"/>
    <property type="match status" value="1"/>
</dbReference>
<dbReference type="GO" id="GO:0032265">
    <property type="term" value="P:XMP salvage"/>
    <property type="evidence" value="ECO:0007669"/>
    <property type="project" value="UniProtKB-UniRule"/>
</dbReference>
<comment type="function">
    <text evidence="5">Converts the preformed base xanthine, a product of nucleic acid breakdown, to xanthosine 5'-monophosphate (XMP), so it can be reused for RNA or DNA synthesis.</text>
</comment>
<evidence type="ECO:0000256" key="3">
    <source>
        <dbReference type="ARBA" id="ARBA00022679"/>
    </source>
</evidence>
<comment type="similarity">
    <text evidence="5">Belongs to the purine/pyrimidine phosphoribosyltransferase family. Xpt subfamily.</text>
</comment>
<comment type="caution">
    <text evidence="8">The sequence shown here is derived from an EMBL/GenBank/DDBJ whole genome shotgun (WGS) entry which is preliminary data.</text>
</comment>
<accession>A0A9D1LSN6</accession>
<comment type="catalytic activity">
    <reaction evidence="5">
        <text>XMP + diphosphate = xanthine + 5-phospho-alpha-D-ribose 1-diphosphate</text>
        <dbReference type="Rhea" id="RHEA:10800"/>
        <dbReference type="ChEBI" id="CHEBI:17712"/>
        <dbReference type="ChEBI" id="CHEBI:33019"/>
        <dbReference type="ChEBI" id="CHEBI:57464"/>
        <dbReference type="ChEBI" id="CHEBI:58017"/>
        <dbReference type="EC" id="2.4.2.22"/>
    </reaction>
</comment>
<dbReference type="EMBL" id="DVNK01000053">
    <property type="protein sequence ID" value="HIU47380.1"/>
    <property type="molecule type" value="Genomic_DNA"/>
</dbReference>
<proteinExistence type="inferred from homology"/>
<evidence type="ECO:0000256" key="5">
    <source>
        <dbReference type="HAMAP-Rule" id="MF_01184"/>
    </source>
</evidence>
<organism evidence="8 9">
    <name type="scientific">Candidatus Fimadaptatus faecigallinarum</name>
    <dbReference type="NCBI Taxonomy" id="2840814"/>
    <lineage>
        <taxon>Bacteria</taxon>
        <taxon>Bacillati</taxon>
        <taxon>Bacillota</taxon>
        <taxon>Clostridia</taxon>
        <taxon>Eubacteriales</taxon>
        <taxon>Candidatus Fimadaptatus</taxon>
    </lineage>
</organism>
<gene>
    <name evidence="5" type="primary">xpt</name>
    <name evidence="8" type="ORF">IAC59_09030</name>
</gene>
<reference evidence="8" key="2">
    <citation type="journal article" date="2021" name="PeerJ">
        <title>Extensive microbial diversity within the chicken gut microbiome revealed by metagenomics and culture.</title>
        <authorList>
            <person name="Gilroy R."/>
            <person name="Ravi A."/>
            <person name="Getino M."/>
            <person name="Pursley I."/>
            <person name="Horton D.L."/>
            <person name="Alikhan N.F."/>
            <person name="Baker D."/>
            <person name="Gharbi K."/>
            <person name="Hall N."/>
            <person name="Watson M."/>
            <person name="Adriaenssens E.M."/>
            <person name="Foster-Nyarko E."/>
            <person name="Jarju S."/>
            <person name="Secka A."/>
            <person name="Antonio M."/>
            <person name="Oren A."/>
            <person name="Chaudhuri R.R."/>
            <person name="La Ragione R."/>
            <person name="Hildebrand F."/>
            <person name="Pallen M.J."/>
        </authorList>
    </citation>
    <scope>NUCLEOTIDE SEQUENCE</scope>
    <source>
        <strain evidence="8">ChiSxjej2B14-8506</strain>
    </source>
</reference>
<dbReference type="EC" id="2.4.2.22" evidence="5 6"/>
<feature type="binding site" evidence="5">
    <location>
        <position position="20"/>
    </location>
    <ligand>
        <name>xanthine</name>
        <dbReference type="ChEBI" id="CHEBI:17712"/>
    </ligand>
</feature>
<reference evidence="8" key="1">
    <citation type="submission" date="2020-10" db="EMBL/GenBank/DDBJ databases">
        <authorList>
            <person name="Gilroy R."/>
        </authorList>
    </citation>
    <scope>NUCLEOTIDE SEQUENCE</scope>
    <source>
        <strain evidence="8">ChiSxjej2B14-8506</strain>
    </source>
</reference>
<dbReference type="GO" id="GO:0046110">
    <property type="term" value="P:xanthine metabolic process"/>
    <property type="evidence" value="ECO:0007669"/>
    <property type="project" value="UniProtKB-UniRule"/>
</dbReference>
<evidence type="ECO:0000256" key="4">
    <source>
        <dbReference type="ARBA" id="ARBA00022726"/>
    </source>
</evidence>
<evidence type="ECO:0000313" key="9">
    <source>
        <dbReference type="Proteomes" id="UP000824123"/>
    </source>
</evidence>
<evidence type="ECO:0000313" key="8">
    <source>
        <dbReference type="EMBL" id="HIU47380.1"/>
    </source>
</evidence>
<keyword evidence="4 5" id="KW-0660">Purine salvage</keyword>
<dbReference type="Gene3D" id="3.40.50.2020">
    <property type="match status" value="1"/>
</dbReference>
<dbReference type="CDD" id="cd06223">
    <property type="entry name" value="PRTases_typeI"/>
    <property type="match status" value="1"/>
</dbReference>
<comment type="subcellular location">
    <subcellularLocation>
        <location evidence="5">Cytoplasm</location>
    </subcellularLocation>
</comment>
<feature type="domain" description="Phosphoribosyltransferase" evidence="7">
    <location>
        <begin position="53"/>
        <end position="157"/>
    </location>
</feature>
<dbReference type="InterPro" id="IPR050118">
    <property type="entry name" value="Pur/Pyrimidine_PRTase"/>
</dbReference>
<feature type="binding site" evidence="5">
    <location>
        <begin position="128"/>
        <end position="132"/>
    </location>
    <ligand>
        <name>5-phospho-alpha-D-ribose 1-diphosphate</name>
        <dbReference type="ChEBI" id="CHEBI:58017"/>
    </ligand>
</feature>
<dbReference type="GO" id="GO:0005737">
    <property type="term" value="C:cytoplasm"/>
    <property type="evidence" value="ECO:0007669"/>
    <property type="project" value="UniProtKB-SubCell"/>
</dbReference>
<dbReference type="AlphaFoldDB" id="A0A9D1LSN6"/>
<protein>
    <recommendedName>
        <fullName evidence="5 6">Xanthine phosphoribosyltransferase</fullName>
        <shortName evidence="5">XPRTase</shortName>
        <ecNumber evidence="5 6">2.4.2.22</ecNumber>
    </recommendedName>
</protein>
<dbReference type="PANTHER" id="PTHR43864:SF1">
    <property type="entry name" value="XANTHINE PHOSPHORIBOSYLTRANSFERASE"/>
    <property type="match status" value="1"/>
</dbReference>
<evidence type="ECO:0000256" key="2">
    <source>
        <dbReference type="ARBA" id="ARBA00022676"/>
    </source>
</evidence>